<protein>
    <recommendedName>
        <fullName evidence="3">DUF3173 domain-containing protein</fullName>
    </recommendedName>
</protein>
<sequence>MENQSIEKDFATDQNNAKSLSTNLLNCQQHHYDTNGLSTKGERDRPTVDKEELMSLGFRRNQAKTILHDARQIMVKRGKHFWANPRLEVAPRVIVENVILGFPLRGESNGHN</sequence>
<gene>
    <name evidence="1" type="ORF">LRLP16767_LR202_02158</name>
</gene>
<dbReference type="Proteomes" id="UP000235484">
    <property type="component" value="Unassembled WGS sequence"/>
</dbReference>
<organism evidence="1 2">
    <name type="scientific">Limosilactobacillus reuteri</name>
    <name type="common">Lactobacillus reuteri</name>
    <dbReference type="NCBI Taxonomy" id="1598"/>
    <lineage>
        <taxon>Bacteria</taxon>
        <taxon>Bacillati</taxon>
        <taxon>Bacillota</taxon>
        <taxon>Bacilli</taxon>
        <taxon>Lactobacillales</taxon>
        <taxon>Lactobacillaceae</taxon>
        <taxon>Limosilactobacillus</taxon>
    </lineage>
</organism>
<evidence type="ECO:0000313" key="1">
    <source>
        <dbReference type="EMBL" id="CUR42498.1"/>
    </source>
</evidence>
<dbReference type="InterPro" id="IPR021512">
    <property type="entry name" value="DUF3173"/>
</dbReference>
<dbReference type="AlphaFoldDB" id="A0A0U5K111"/>
<dbReference type="EMBL" id="LN887685">
    <property type="protein sequence ID" value="CUR42498.1"/>
    <property type="molecule type" value="Genomic_DNA"/>
</dbReference>
<name>A0A0U5K111_LIMRT</name>
<evidence type="ECO:0000313" key="2">
    <source>
        <dbReference type="Proteomes" id="UP000235484"/>
    </source>
</evidence>
<evidence type="ECO:0008006" key="3">
    <source>
        <dbReference type="Google" id="ProtNLM"/>
    </source>
</evidence>
<dbReference type="RefSeq" id="WP_231125437.1">
    <property type="nucleotide sequence ID" value="NZ_JAQTKU010000001.1"/>
</dbReference>
<reference evidence="2" key="1">
    <citation type="submission" date="2015-10" db="EMBL/GenBank/DDBJ databases">
        <authorList>
            <person name="Crossman L.C."/>
        </authorList>
    </citation>
    <scope>NUCLEOTIDE SEQUENCE [LARGE SCALE GENOMIC DNA]</scope>
    <source>
        <strain evidence="2">20-2</strain>
    </source>
</reference>
<proteinExistence type="predicted"/>
<dbReference type="Pfam" id="PF11372">
    <property type="entry name" value="DUF3173"/>
    <property type="match status" value="1"/>
</dbReference>
<accession>A0A0U5K111</accession>